<protein>
    <submittedName>
        <fullName evidence="1">FIG007785: exported protein</fullName>
    </submittedName>
</protein>
<dbReference type="PANTHER" id="PTHR37953:SF1">
    <property type="entry name" value="UPF0127 PROTEIN MJ1496"/>
    <property type="match status" value="1"/>
</dbReference>
<sequence length="165" mass="18295">MLSRFPACFKKHGRAGIRTGVILLLSLFTLAAPVSGANANSDTLKIVTSSATHEFNVEVAVTQAEKAKGLMFRRRMADNAGMLFDFGNEQMISMWMRNTYIPLDMIFAFEDGTIHRIAEQTEPHSEDVISSGERVRFVLEIKGGMARRLGISPGDRIEHPLIGNK</sequence>
<dbReference type="EMBL" id="UOEM01000005">
    <property type="protein sequence ID" value="VAW10178.1"/>
    <property type="molecule type" value="Genomic_DNA"/>
</dbReference>
<proteinExistence type="predicted"/>
<dbReference type="InterPro" id="IPR003795">
    <property type="entry name" value="DUF192"/>
</dbReference>
<dbReference type="Pfam" id="PF02643">
    <property type="entry name" value="DUF192"/>
    <property type="match status" value="1"/>
</dbReference>
<organism evidence="1">
    <name type="scientific">hydrothermal vent metagenome</name>
    <dbReference type="NCBI Taxonomy" id="652676"/>
    <lineage>
        <taxon>unclassified sequences</taxon>
        <taxon>metagenomes</taxon>
        <taxon>ecological metagenomes</taxon>
    </lineage>
</organism>
<evidence type="ECO:0000313" key="1">
    <source>
        <dbReference type="EMBL" id="VAW10178.1"/>
    </source>
</evidence>
<dbReference type="InterPro" id="IPR038695">
    <property type="entry name" value="Saro_0823-like_sf"/>
</dbReference>
<dbReference type="Gene3D" id="2.60.120.1140">
    <property type="entry name" value="Protein of unknown function DUF192"/>
    <property type="match status" value="1"/>
</dbReference>
<gene>
    <name evidence="1" type="ORF">MNBD_ALPHA09-1191</name>
</gene>
<name>A0A3B0SX85_9ZZZZ</name>
<dbReference type="PANTHER" id="PTHR37953">
    <property type="entry name" value="UPF0127 PROTEIN MJ1496"/>
    <property type="match status" value="1"/>
</dbReference>
<dbReference type="AlphaFoldDB" id="A0A3B0SX85"/>
<reference evidence="1" key="1">
    <citation type="submission" date="2018-06" db="EMBL/GenBank/DDBJ databases">
        <authorList>
            <person name="Zhirakovskaya E."/>
        </authorList>
    </citation>
    <scope>NUCLEOTIDE SEQUENCE</scope>
</reference>
<accession>A0A3B0SX85</accession>